<sequence>MRVFNLALGALGLAGFSAGLAVNNEASSSSSYAAPPITSLTRSITSQSMPTPTRSLHTVTVYQRGDEHRRQAVPPFTGCLSGYTSFTKTYSWMTCSRTWLEKPTCTPTSTSVGLACTQTACPNGYRPRPPFDTTVSTMSGSAVTTITKSWTDGESCIWTMPLTTTDSTRHVAQFAQATPASETNDGLSHRWVAVFAATTNDLGGRSQRAVAQFAQATPPSVPICSFNREQGVYDCSTGYEAKIASATTAPGKNLGARMCPPGVDACDPSTLTFSTSASTSKDIHISQTLPEFSATANGIPPPEFFSTHCPSDAIGLCQLL</sequence>
<dbReference type="Proteomes" id="UP000799777">
    <property type="component" value="Unassembled WGS sequence"/>
</dbReference>
<evidence type="ECO:0000313" key="2">
    <source>
        <dbReference type="EMBL" id="KAF2023728.1"/>
    </source>
</evidence>
<reference evidence="2" key="1">
    <citation type="journal article" date="2020" name="Stud. Mycol.">
        <title>101 Dothideomycetes genomes: a test case for predicting lifestyles and emergence of pathogens.</title>
        <authorList>
            <person name="Haridas S."/>
            <person name="Albert R."/>
            <person name="Binder M."/>
            <person name="Bloem J."/>
            <person name="Labutti K."/>
            <person name="Salamov A."/>
            <person name="Andreopoulos B."/>
            <person name="Baker S."/>
            <person name="Barry K."/>
            <person name="Bills G."/>
            <person name="Bluhm B."/>
            <person name="Cannon C."/>
            <person name="Castanera R."/>
            <person name="Culley D."/>
            <person name="Daum C."/>
            <person name="Ezra D."/>
            <person name="Gonzalez J."/>
            <person name="Henrissat B."/>
            <person name="Kuo A."/>
            <person name="Liang C."/>
            <person name="Lipzen A."/>
            <person name="Lutzoni F."/>
            <person name="Magnuson J."/>
            <person name="Mondo S."/>
            <person name="Nolan M."/>
            <person name="Ohm R."/>
            <person name="Pangilinan J."/>
            <person name="Park H.-J."/>
            <person name="Ramirez L."/>
            <person name="Alfaro M."/>
            <person name="Sun H."/>
            <person name="Tritt A."/>
            <person name="Yoshinaga Y."/>
            <person name="Zwiers L.-H."/>
            <person name="Turgeon B."/>
            <person name="Goodwin S."/>
            <person name="Spatafora J."/>
            <person name="Crous P."/>
            <person name="Grigoriev I."/>
        </authorList>
    </citation>
    <scope>NUCLEOTIDE SEQUENCE</scope>
    <source>
        <strain evidence="2">CBS 110217</strain>
    </source>
</reference>
<gene>
    <name evidence="2" type="ORF">EK21DRAFT_94680</name>
</gene>
<feature type="signal peptide" evidence="1">
    <location>
        <begin position="1"/>
        <end position="21"/>
    </location>
</feature>
<evidence type="ECO:0000313" key="3">
    <source>
        <dbReference type="Proteomes" id="UP000799777"/>
    </source>
</evidence>
<comment type="caution">
    <text evidence="2">The sequence shown here is derived from an EMBL/GenBank/DDBJ whole genome shotgun (WGS) entry which is preliminary data.</text>
</comment>
<name>A0A9P4GVL7_9PLEO</name>
<evidence type="ECO:0000256" key="1">
    <source>
        <dbReference type="SAM" id="SignalP"/>
    </source>
</evidence>
<keyword evidence="3" id="KW-1185">Reference proteome</keyword>
<dbReference type="EMBL" id="ML978328">
    <property type="protein sequence ID" value="KAF2023728.1"/>
    <property type="molecule type" value="Genomic_DNA"/>
</dbReference>
<organism evidence="2 3">
    <name type="scientific">Setomelanomma holmii</name>
    <dbReference type="NCBI Taxonomy" id="210430"/>
    <lineage>
        <taxon>Eukaryota</taxon>
        <taxon>Fungi</taxon>
        <taxon>Dikarya</taxon>
        <taxon>Ascomycota</taxon>
        <taxon>Pezizomycotina</taxon>
        <taxon>Dothideomycetes</taxon>
        <taxon>Pleosporomycetidae</taxon>
        <taxon>Pleosporales</taxon>
        <taxon>Pleosporineae</taxon>
        <taxon>Phaeosphaeriaceae</taxon>
        <taxon>Setomelanomma</taxon>
    </lineage>
</organism>
<proteinExistence type="predicted"/>
<protein>
    <submittedName>
        <fullName evidence="2">Uncharacterized protein</fullName>
    </submittedName>
</protein>
<feature type="chain" id="PRO_5040295236" evidence="1">
    <location>
        <begin position="22"/>
        <end position="320"/>
    </location>
</feature>
<dbReference type="AlphaFoldDB" id="A0A9P4GVL7"/>
<dbReference type="OrthoDB" id="3798727at2759"/>
<accession>A0A9P4GVL7</accession>
<keyword evidence="1" id="KW-0732">Signal</keyword>